<keyword evidence="2" id="KW-1185">Reference proteome</keyword>
<feature type="compositionally biased region" description="Basic residues" evidence="1">
    <location>
        <begin position="45"/>
        <end position="57"/>
    </location>
</feature>
<dbReference type="PANTHER" id="PTHR28366">
    <property type="entry name" value="CHROMOSOME 1 OPEN READING FRAME 131"/>
    <property type="match status" value="1"/>
</dbReference>
<gene>
    <name evidence="3" type="primary">LOC107113468</name>
</gene>
<sequence length="159" mass="17448">MAKTESLAGEREAETAEEDAGIAVCLLDTVLDSLYDFGESLHHEGNKKKRSKKKKSQKLGTSANSAFTDDDSMKHEHSTVMTGKRQSASSFFENLKNELDCDSVNPKRPLQELGASDIVPHKLAPPEKAAEVEVVTFHGHKRKKKPKLEIADACGSKVK</sequence>
<reference evidence="3" key="1">
    <citation type="submission" date="2025-08" db="UniProtKB">
        <authorList>
            <consortium name="RefSeq"/>
        </authorList>
    </citation>
    <scope>IDENTIFICATION</scope>
</reference>
<protein>
    <submittedName>
        <fullName evidence="3">Uncharacterized protein C1orf131 homolog</fullName>
    </submittedName>
</protein>
<feature type="region of interest" description="Disordered" evidence="1">
    <location>
        <begin position="41"/>
        <end position="85"/>
    </location>
</feature>
<accession>A0ABM1K997</accession>
<dbReference type="PANTHER" id="PTHR28366:SF1">
    <property type="entry name" value="CHROMOSOME 1 OPEN READING FRAME 131"/>
    <property type="match status" value="1"/>
</dbReference>
<proteinExistence type="predicted"/>
<dbReference type="RefSeq" id="XP_015270284.1">
    <property type="nucleotide sequence ID" value="XM_015414798.1"/>
</dbReference>
<dbReference type="InterPro" id="IPR052852">
    <property type="entry name" value="SSU_Processome_Comp"/>
</dbReference>
<evidence type="ECO:0000256" key="1">
    <source>
        <dbReference type="SAM" id="MobiDB-lite"/>
    </source>
</evidence>
<name>A0ABM1K997_GEKJA</name>
<dbReference type="GeneID" id="107113468"/>
<dbReference type="Proteomes" id="UP000694871">
    <property type="component" value="Unplaced"/>
</dbReference>
<organism evidence="2 3">
    <name type="scientific">Gekko japonicus</name>
    <name type="common">Schlegel's Japanese gecko</name>
    <dbReference type="NCBI Taxonomy" id="146911"/>
    <lineage>
        <taxon>Eukaryota</taxon>
        <taxon>Metazoa</taxon>
        <taxon>Chordata</taxon>
        <taxon>Craniata</taxon>
        <taxon>Vertebrata</taxon>
        <taxon>Euteleostomi</taxon>
        <taxon>Lepidosauria</taxon>
        <taxon>Squamata</taxon>
        <taxon>Bifurcata</taxon>
        <taxon>Gekkota</taxon>
        <taxon>Gekkonidae</taxon>
        <taxon>Gekkoninae</taxon>
        <taxon>Gekko</taxon>
    </lineage>
</organism>
<evidence type="ECO:0000313" key="3">
    <source>
        <dbReference type="RefSeq" id="XP_015270284.1"/>
    </source>
</evidence>
<evidence type="ECO:0000313" key="2">
    <source>
        <dbReference type="Proteomes" id="UP000694871"/>
    </source>
</evidence>
<feature type="region of interest" description="Disordered" evidence="1">
    <location>
        <begin position="138"/>
        <end position="159"/>
    </location>
</feature>